<comment type="caution">
    <text evidence="2">The sequence shown here is derived from an EMBL/GenBank/DDBJ whole genome shotgun (WGS) entry which is preliminary data.</text>
</comment>
<gene>
    <name evidence="2" type="ORF">ACFFF7_11920</name>
</gene>
<proteinExistence type="predicted"/>
<organism evidence="2 3">
    <name type="scientific">Novosphingobium aquiterrae</name>
    <dbReference type="NCBI Taxonomy" id="624388"/>
    <lineage>
        <taxon>Bacteria</taxon>
        <taxon>Pseudomonadati</taxon>
        <taxon>Pseudomonadota</taxon>
        <taxon>Alphaproteobacteria</taxon>
        <taxon>Sphingomonadales</taxon>
        <taxon>Sphingomonadaceae</taxon>
        <taxon>Novosphingobium</taxon>
    </lineage>
</organism>
<name>A0ABV6PJW7_9SPHN</name>
<dbReference type="RefSeq" id="WP_379481574.1">
    <property type="nucleotide sequence ID" value="NZ_JBHLTL010000006.1"/>
</dbReference>
<evidence type="ECO:0000256" key="1">
    <source>
        <dbReference type="SAM" id="Phobius"/>
    </source>
</evidence>
<keyword evidence="3" id="KW-1185">Reference proteome</keyword>
<keyword evidence="1" id="KW-0812">Transmembrane</keyword>
<evidence type="ECO:0000313" key="3">
    <source>
        <dbReference type="Proteomes" id="UP001589943"/>
    </source>
</evidence>
<protein>
    <submittedName>
        <fullName evidence="2">YggT family protein</fullName>
    </submittedName>
</protein>
<dbReference type="Pfam" id="PF02325">
    <property type="entry name" value="CCB3_YggT"/>
    <property type="match status" value="1"/>
</dbReference>
<reference evidence="2 3" key="1">
    <citation type="submission" date="2024-09" db="EMBL/GenBank/DDBJ databases">
        <authorList>
            <person name="Sun Q."/>
            <person name="Mori K."/>
        </authorList>
    </citation>
    <scope>NUCLEOTIDE SEQUENCE [LARGE SCALE GENOMIC DNA]</scope>
    <source>
        <strain evidence="2 3">NCAIM B.02537</strain>
    </source>
</reference>
<keyword evidence="1" id="KW-0472">Membrane</keyword>
<sequence>MSILSALGYLIWIVRMVLICQFVLYLLIAFNVIDLRNRFVAGLWEALNAILEPMLGPIRRRMPAVGGMDFSYMVLLFGLWILQSILNAVAVSVLA</sequence>
<dbReference type="InterPro" id="IPR003425">
    <property type="entry name" value="CCB3/YggT"/>
</dbReference>
<feature type="transmembrane region" description="Helical" evidence="1">
    <location>
        <begin position="12"/>
        <end position="33"/>
    </location>
</feature>
<accession>A0ABV6PJW7</accession>
<feature type="transmembrane region" description="Helical" evidence="1">
    <location>
        <begin position="70"/>
        <end position="94"/>
    </location>
</feature>
<evidence type="ECO:0000313" key="2">
    <source>
        <dbReference type="EMBL" id="MFC0590125.1"/>
    </source>
</evidence>
<dbReference type="EMBL" id="JBHLTL010000006">
    <property type="protein sequence ID" value="MFC0590125.1"/>
    <property type="molecule type" value="Genomic_DNA"/>
</dbReference>
<dbReference type="Proteomes" id="UP001589943">
    <property type="component" value="Unassembled WGS sequence"/>
</dbReference>
<keyword evidence="1" id="KW-1133">Transmembrane helix</keyword>